<keyword evidence="1" id="KW-0675">Receptor</keyword>
<dbReference type="InterPro" id="IPR036179">
    <property type="entry name" value="Ig-like_dom_sf"/>
</dbReference>
<dbReference type="InterPro" id="IPR051117">
    <property type="entry name" value="TRG_var/const_region"/>
</dbReference>
<dbReference type="InterPro" id="IPR013783">
    <property type="entry name" value="Ig-like_fold"/>
</dbReference>
<evidence type="ECO:0000256" key="2">
    <source>
        <dbReference type="ARBA" id="ARBA00023319"/>
    </source>
</evidence>
<reference evidence="6" key="1">
    <citation type="submission" date="2025-08" db="UniProtKB">
        <authorList>
            <consortium name="Ensembl"/>
        </authorList>
    </citation>
    <scope>IDENTIFICATION</scope>
</reference>
<evidence type="ECO:0000256" key="4">
    <source>
        <dbReference type="SAM" id="SignalP"/>
    </source>
</evidence>
<dbReference type="Ensembl" id="ENSDNVT00000013892.1">
    <property type="protein sequence ID" value="ENSDNVP00000011534.1"/>
    <property type="gene ID" value="ENSDNVG00000008131.1"/>
</dbReference>
<proteinExistence type="predicted"/>
<evidence type="ECO:0000259" key="5">
    <source>
        <dbReference type="PROSITE" id="PS50835"/>
    </source>
</evidence>
<keyword evidence="4" id="KW-0732">Signal</keyword>
<organism evidence="6 7">
    <name type="scientific">Dromaius novaehollandiae</name>
    <name type="common">Emu</name>
    <dbReference type="NCBI Taxonomy" id="8790"/>
    <lineage>
        <taxon>Eukaryota</taxon>
        <taxon>Metazoa</taxon>
        <taxon>Chordata</taxon>
        <taxon>Craniata</taxon>
        <taxon>Vertebrata</taxon>
        <taxon>Euteleostomi</taxon>
        <taxon>Archelosauria</taxon>
        <taxon>Archosauria</taxon>
        <taxon>Dinosauria</taxon>
        <taxon>Saurischia</taxon>
        <taxon>Theropoda</taxon>
        <taxon>Coelurosauria</taxon>
        <taxon>Aves</taxon>
        <taxon>Palaeognathae</taxon>
        <taxon>Casuariiformes</taxon>
        <taxon>Dromaiidae</taxon>
        <taxon>Dromaius</taxon>
    </lineage>
</organism>
<protein>
    <recommendedName>
        <fullName evidence="5">Ig-like domain-containing protein</fullName>
    </recommendedName>
</protein>
<dbReference type="Pfam" id="PF07686">
    <property type="entry name" value="V-set"/>
    <property type="match status" value="1"/>
</dbReference>
<dbReference type="SUPFAM" id="SSF48726">
    <property type="entry name" value="Immunoglobulin"/>
    <property type="match status" value="1"/>
</dbReference>
<evidence type="ECO:0000313" key="6">
    <source>
        <dbReference type="Ensembl" id="ENSDNVP00000011534.1"/>
    </source>
</evidence>
<evidence type="ECO:0000313" key="7">
    <source>
        <dbReference type="Proteomes" id="UP000694423"/>
    </source>
</evidence>
<feature type="domain" description="Ig-like" evidence="5">
    <location>
        <begin position="15"/>
        <end position="110"/>
    </location>
</feature>
<dbReference type="PANTHER" id="PTHR19256:SF44">
    <property type="entry name" value="T CELL RECEPTOR GAMMA VARIABLE 9"/>
    <property type="match status" value="1"/>
</dbReference>
<reference evidence="6" key="2">
    <citation type="submission" date="2025-09" db="UniProtKB">
        <authorList>
            <consortium name="Ensembl"/>
        </authorList>
    </citation>
    <scope>IDENTIFICATION</scope>
</reference>
<dbReference type="PANTHER" id="PTHR19256">
    <property type="entry name" value="T-CELL RECEPTOR GAMMA CHAIN"/>
    <property type="match status" value="1"/>
</dbReference>
<evidence type="ECO:0000256" key="3">
    <source>
        <dbReference type="SAM" id="MobiDB-lite"/>
    </source>
</evidence>
<dbReference type="InterPro" id="IPR007110">
    <property type="entry name" value="Ig-like_dom"/>
</dbReference>
<feature type="signal peptide" evidence="4">
    <location>
        <begin position="1"/>
        <end position="23"/>
    </location>
</feature>
<dbReference type="Gene3D" id="2.60.40.10">
    <property type="entry name" value="Immunoglobulins"/>
    <property type="match status" value="1"/>
</dbReference>
<name>A0A8C4P797_DRONO</name>
<keyword evidence="2" id="KW-0393">Immunoglobulin domain</keyword>
<dbReference type="AlphaFoldDB" id="A0A8C4P797"/>
<sequence>MGRSVITVSHFHFCPLFCIGVSAQVLQQTPISITKPESKTVLISCRVSAPDFATAFIHWYRKSLNAAPERIAYMSSRLFLENSSDDEKLSIEKDLSQSVCTLTVSKVTLQDAATYYSTGNLHKDVHCFSTKKTLQYLKACGNIPTHSPTSLQPKEDPEGILSFGSEDQQSDSSTKCFYMGQVFSSMAGNRFKSAFSSVQ</sequence>
<accession>A0A8C4P797</accession>
<keyword evidence="7" id="KW-1185">Reference proteome</keyword>
<feature type="region of interest" description="Disordered" evidence="3">
    <location>
        <begin position="147"/>
        <end position="172"/>
    </location>
</feature>
<feature type="chain" id="PRO_5034566267" description="Ig-like domain-containing protein" evidence="4">
    <location>
        <begin position="24"/>
        <end position="199"/>
    </location>
</feature>
<dbReference type="InterPro" id="IPR013106">
    <property type="entry name" value="Ig_V-set"/>
</dbReference>
<evidence type="ECO:0000256" key="1">
    <source>
        <dbReference type="ARBA" id="ARBA00023170"/>
    </source>
</evidence>
<dbReference type="SMART" id="SM00406">
    <property type="entry name" value="IGv"/>
    <property type="match status" value="1"/>
</dbReference>
<dbReference type="PROSITE" id="PS50835">
    <property type="entry name" value="IG_LIKE"/>
    <property type="match status" value="1"/>
</dbReference>
<dbReference type="Proteomes" id="UP000694423">
    <property type="component" value="Unplaced"/>
</dbReference>